<gene>
    <name evidence="1" type="ORF">GCM10023093_03390</name>
</gene>
<dbReference type="InterPro" id="IPR044543">
    <property type="entry name" value="YHJQ-like"/>
</dbReference>
<dbReference type="PANTHER" id="PTHR37310:SF1">
    <property type="entry name" value="CYTOPLASMIC PROTEIN"/>
    <property type="match status" value="1"/>
</dbReference>
<dbReference type="Pfam" id="PF03860">
    <property type="entry name" value="Csp"/>
    <property type="match status" value="1"/>
</dbReference>
<dbReference type="InterPro" id="IPR005560">
    <property type="entry name" value="Csp_YhjQ"/>
</dbReference>
<protein>
    <submittedName>
        <fullName evidence="1">Four-helix bundle copper-binding protein</fullName>
    </submittedName>
</protein>
<dbReference type="CDD" id="cd08026">
    <property type="entry name" value="DUF326"/>
    <property type="match status" value="1"/>
</dbReference>
<evidence type="ECO:0000313" key="2">
    <source>
        <dbReference type="Proteomes" id="UP001500067"/>
    </source>
</evidence>
<reference evidence="2" key="1">
    <citation type="journal article" date="2019" name="Int. J. Syst. Evol. Microbiol.">
        <title>The Global Catalogue of Microorganisms (GCM) 10K type strain sequencing project: providing services to taxonomists for standard genome sequencing and annotation.</title>
        <authorList>
            <consortium name="The Broad Institute Genomics Platform"/>
            <consortium name="The Broad Institute Genome Sequencing Center for Infectious Disease"/>
            <person name="Wu L."/>
            <person name="Ma J."/>
        </authorList>
    </citation>
    <scope>NUCLEOTIDE SEQUENCE [LARGE SCALE GENOMIC DNA]</scope>
    <source>
        <strain evidence="2">JCM 32105</strain>
    </source>
</reference>
<accession>A0ABP8N7L3</accession>
<proteinExistence type="predicted"/>
<name>A0ABP8N7L3_9BACT</name>
<dbReference type="PANTHER" id="PTHR37310">
    <property type="entry name" value="CYTOPLASMIC PROTEIN-RELATED"/>
    <property type="match status" value="1"/>
</dbReference>
<dbReference type="Gene3D" id="1.20.1270.360">
    <property type="match status" value="1"/>
</dbReference>
<dbReference type="Proteomes" id="UP001500067">
    <property type="component" value="Unassembled WGS sequence"/>
</dbReference>
<sequence>MSYREYRNCIDACLECVDVCNHCASSCLKEQNVGHMTRCIQLDLECAAICYATAQLMSLGSQYARQLCSLCATICRECADECRMHHNDHCRECAEICMECADECTRMLEQ</sequence>
<evidence type="ECO:0000313" key="1">
    <source>
        <dbReference type="EMBL" id="GAA4460544.1"/>
    </source>
</evidence>
<keyword evidence="2" id="KW-1185">Reference proteome</keyword>
<dbReference type="EMBL" id="BAABFA010000004">
    <property type="protein sequence ID" value="GAA4460544.1"/>
    <property type="molecule type" value="Genomic_DNA"/>
</dbReference>
<dbReference type="RefSeq" id="WP_345077579.1">
    <property type="nucleotide sequence ID" value="NZ_BAABFA010000004.1"/>
</dbReference>
<comment type="caution">
    <text evidence="1">The sequence shown here is derived from an EMBL/GenBank/DDBJ whole genome shotgun (WGS) entry which is preliminary data.</text>
</comment>
<organism evidence="1 2">
    <name type="scientific">Nemorincola caseinilytica</name>
    <dbReference type="NCBI Taxonomy" id="2054315"/>
    <lineage>
        <taxon>Bacteria</taxon>
        <taxon>Pseudomonadati</taxon>
        <taxon>Bacteroidota</taxon>
        <taxon>Chitinophagia</taxon>
        <taxon>Chitinophagales</taxon>
        <taxon>Chitinophagaceae</taxon>
        <taxon>Nemorincola</taxon>
    </lineage>
</organism>